<dbReference type="Proteomes" id="UP001595075">
    <property type="component" value="Unassembled WGS sequence"/>
</dbReference>
<reference evidence="2 3" key="1">
    <citation type="journal article" date="2024" name="Commun. Biol.">
        <title>Comparative genomic analysis of thermophilic fungi reveals convergent evolutionary adaptations and gene losses.</title>
        <authorList>
            <person name="Steindorff A.S."/>
            <person name="Aguilar-Pontes M.V."/>
            <person name="Robinson A.J."/>
            <person name="Andreopoulos B."/>
            <person name="LaButti K."/>
            <person name="Kuo A."/>
            <person name="Mondo S."/>
            <person name="Riley R."/>
            <person name="Otillar R."/>
            <person name="Haridas S."/>
            <person name="Lipzen A."/>
            <person name="Grimwood J."/>
            <person name="Schmutz J."/>
            <person name="Clum A."/>
            <person name="Reid I.D."/>
            <person name="Moisan M.C."/>
            <person name="Butler G."/>
            <person name="Nguyen T.T.M."/>
            <person name="Dewar K."/>
            <person name="Conant G."/>
            <person name="Drula E."/>
            <person name="Henrissat B."/>
            <person name="Hansel C."/>
            <person name="Singer S."/>
            <person name="Hutchinson M.I."/>
            <person name="de Vries R.P."/>
            <person name="Natvig D.O."/>
            <person name="Powell A.J."/>
            <person name="Tsang A."/>
            <person name="Grigoriev I.V."/>
        </authorList>
    </citation>
    <scope>NUCLEOTIDE SEQUENCE [LARGE SCALE GENOMIC DNA]</scope>
    <source>
        <strain evidence="2 3">CBS 494.80</strain>
    </source>
</reference>
<sequence length="103" mass="11741">MGLFKTGLILYGAHSAAKRGYSAYSDHKQSSNQGQQQQPQPQQFQPPTYEQTQQQIYQQAPPLPPRNNSQTNLTWAEREYQQWEEKNRAQEVGGQKRCACGGN</sequence>
<gene>
    <name evidence="2" type="ORF">VTL71DRAFT_6921</name>
</gene>
<comment type="caution">
    <text evidence="2">The sequence shown here is derived from an EMBL/GenBank/DDBJ whole genome shotgun (WGS) entry which is preliminary data.</text>
</comment>
<proteinExistence type="predicted"/>
<evidence type="ECO:0000256" key="1">
    <source>
        <dbReference type="SAM" id="MobiDB-lite"/>
    </source>
</evidence>
<evidence type="ECO:0000313" key="2">
    <source>
        <dbReference type="EMBL" id="KAL2061544.1"/>
    </source>
</evidence>
<keyword evidence="3" id="KW-1185">Reference proteome</keyword>
<organism evidence="2 3">
    <name type="scientific">Oculimacula yallundae</name>
    <dbReference type="NCBI Taxonomy" id="86028"/>
    <lineage>
        <taxon>Eukaryota</taxon>
        <taxon>Fungi</taxon>
        <taxon>Dikarya</taxon>
        <taxon>Ascomycota</taxon>
        <taxon>Pezizomycotina</taxon>
        <taxon>Leotiomycetes</taxon>
        <taxon>Helotiales</taxon>
        <taxon>Ploettnerulaceae</taxon>
        <taxon>Oculimacula</taxon>
    </lineage>
</organism>
<protein>
    <submittedName>
        <fullName evidence="2">Uncharacterized protein</fullName>
    </submittedName>
</protein>
<feature type="compositionally biased region" description="Low complexity" evidence="1">
    <location>
        <begin position="33"/>
        <end position="60"/>
    </location>
</feature>
<accession>A0ABR4BV72</accession>
<feature type="region of interest" description="Disordered" evidence="1">
    <location>
        <begin position="19"/>
        <end position="75"/>
    </location>
</feature>
<name>A0ABR4BV72_9HELO</name>
<dbReference type="EMBL" id="JAZHXI010000018">
    <property type="protein sequence ID" value="KAL2061544.1"/>
    <property type="molecule type" value="Genomic_DNA"/>
</dbReference>
<evidence type="ECO:0000313" key="3">
    <source>
        <dbReference type="Proteomes" id="UP001595075"/>
    </source>
</evidence>